<evidence type="ECO:0000313" key="2">
    <source>
        <dbReference type="EMBL" id="AHI58187.1"/>
    </source>
</evidence>
<dbReference type="eggNOG" id="COG0697">
    <property type="taxonomic scope" value="Bacteria"/>
</dbReference>
<keyword evidence="1" id="KW-0472">Membrane</keyword>
<dbReference type="AlphaFoldDB" id="W6ALZ7"/>
<dbReference type="STRING" id="838561.P344_04310"/>
<proteinExistence type="predicted"/>
<accession>W6ALZ7</accession>
<evidence type="ECO:0000256" key="1">
    <source>
        <dbReference type="SAM" id="Phobius"/>
    </source>
</evidence>
<dbReference type="KEGG" id="smia:P344_04310"/>
<dbReference type="Proteomes" id="UP000019260">
    <property type="component" value="Chromosome"/>
</dbReference>
<feature type="transmembrane region" description="Helical" evidence="1">
    <location>
        <begin position="16"/>
        <end position="36"/>
    </location>
</feature>
<evidence type="ECO:0000313" key="3">
    <source>
        <dbReference type="Proteomes" id="UP000019260"/>
    </source>
</evidence>
<reference evidence="2 3" key="1">
    <citation type="submission" date="2013-09" db="EMBL/GenBank/DDBJ databases">
        <title>Complete genome sequence of Spiroplasma mirum suckling mouse cataract agent.</title>
        <authorList>
            <person name="Landry C.A."/>
            <person name="Bastian F.O."/>
            <person name="Thune R.L."/>
        </authorList>
    </citation>
    <scope>NUCLEOTIDE SEQUENCE [LARGE SCALE GENOMIC DNA]</scope>
    <source>
        <strain evidence="2 3">SMCA</strain>
    </source>
</reference>
<organism evidence="2 3">
    <name type="scientific">Spiroplasma mirum ATCC 29335</name>
    <dbReference type="NCBI Taxonomy" id="838561"/>
    <lineage>
        <taxon>Bacteria</taxon>
        <taxon>Bacillati</taxon>
        <taxon>Mycoplasmatota</taxon>
        <taxon>Mollicutes</taxon>
        <taxon>Entomoplasmatales</taxon>
        <taxon>Spiroplasmataceae</taxon>
        <taxon>Spiroplasma</taxon>
    </lineage>
</organism>
<dbReference type="PATRIC" id="fig|838561.3.peg.821"/>
<gene>
    <name evidence="2" type="ORF">P344_04310</name>
</gene>
<name>W6ALZ7_9MOLU</name>
<dbReference type="EMBL" id="CP006720">
    <property type="protein sequence ID" value="AHI58187.1"/>
    <property type="molecule type" value="Genomic_DNA"/>
</dbReference>
<keyword evidence="1" id="KW-0812">Transmembrane</keyword>
<dbReference type="RefSeq" id="WP_236681350.1">
    <property type="nucleotide sequence ID" value="NZ_CP002082.1"/>
</dbReference>
<protein>
    <submittedName>
        <fullName evidence="2">Uncharacterized protein</fullName>
    </submittedName>
</protein>
<dbReference type="HOGENOM" id="CLU_3122832_0_0_14"/>
<keyword evidence="1" id="KW-1133">Transmembrane helix</keyword>
<keyword evidence="3" id="KW-1185">Reference proteome</keyword>
<sequence>MLIIGMGINFAIDKGLTWQSVGGMSLALITAFLYTIEAVGMYQLMRVSQN</sequence>